<keyword evidence="1" id="KW-0812">Transmembrane</keyword>
<dbReference type="EMBL" id="JAUSVM010000001">
    <property type="protein sequence ID" value="MDQ0425283.1"/>
    <property type="molecule type" value="Genomic_DNA"/>
</dbReference>
<reference evidence="2 3" key="1">
    <citation type="submission" date="2023-07" db="EMBL/GenBank/DDBJ databases">
        <title>Sequencing the genomes of 1000 actinobacteria strains.</title>
        <authorList>
            <person name="Klenk H.-P."/>
        </authorList>
    </citation>
    <scope>NUCLEOTIDE SEQUENCE [LARGE SCALE GENOMIC DNA]</scope>
    <source>
        <strain evidence="2 3">DSM 14785</strain>
    </source>
</reference>
<keyword evidence="1" id="KW-1133">Transmembrane helix</keyword>
<evidence type="ECO:0000256" key="1">
    <source>
        <dbReference type="SAM" id="Phobius"/>
    </source>
</evidence>
<comment type="caution">
    <text evidence="2">The sequence shown here is derived from an EMBL/GenBank/DDBJ whole genome shotgun (WGS) entry which is preliminary data.</text>
</comment>
<sequence>MSPTPARLLAATVGGAATAAYYATPDVIRSRTARGWAKAALLLVATAATLPDARATWQHKRTAEPTPLTSLTWQDAADEVEAPGDGAPAPTFRSLPARKQAVIAGVGAAVMAGSVWATVATERWLYRRAETRRVAGARWAHTRTGLVMGGVAAALALIPDPPEGSDAPTGDATR</sequence>
<dbReference type="RefSeq" id="WP_070319211.1">
    <property type="nucleotide sequence ID" value="NZ_JAUSVM010000001.1"/>
</dbReference>
<keyword evidence="3" id="KW-1185">Reference proteome</keyword>
<evidence type="ECO:0000313" key="3">
    <source>
        <dbReference type="Proteomes" id="UP001240250"/>
    </source>
</evidence>
<feature type="transmembrane region" description="Helical" evidence="1">
    <location>
        <begin position="140"/>
        <end position="158"/>
    </location>
</feature>
<name>A0ABU0GIT2_9CELL</name>
<accession>A0ABU0GIT2</accession>
<keyword evidence="1" id="KW-0472">Membrane</keyword>
<feature type="transmembrane region" description="Helical" evidence="1">
    <location>
        <begin position="101"/>
        <end position="119"/>
    </location>
</feature>
<dbReference type="Proteomes" id="UP001240250">
    <property type="component" value="Unassembled WGS sequence"/>
</dbReference>
<proteinExistence type="predicted"/>
<gene>
    <name evidence="2" type="ORF">JO380_001664</name>
</gene>
<organism evidence="2 3">
    <name type="scientific">Cellulomonas iranensis</name>
    <dbReference type="NCBI Taxonomy" id="76862"/>
    <lineage>
        <taxon>Bacteria</taxon>
        <taxon>Bacillati</taxon>
        <taxon>Actinomycetota</taxon>
        <taxon>Actinomycetes</taxon>
        <taxon>Micrococcales</taxon>
        <taxon>Cellulomonadaceae</taxon>
        <taxon>Cellulomonas</taxon>
    </lineage>
</organism>
<evidence type="ECO:0000313" key="2">
    <source>
        <dbReference type="EMBL" id="MDQ0425283.1"/>
    </source>
</evidence>
<protein>
    <submittedName>
        <fullName evidence="2">Phage tail protein</fullName>
    </submittedName>
</protein>